<evidence type="ECO:0000313" key="2">
    <source>
        <dbReference type="EMBL" id="MDX8141582.1"/>
    </source>
</evidence>
<sequence length="198" mass="21382">MLSFALLTASLFPVAFLDLDEAGKIAAAVALPLSVFVYVFPSIPSVSARGVPWRRYSIVAAVVIALFGAGGLAYAAWQQLKDIDFTSSIDESDKTWTDGSQLVLPVPGNPPERRHVRLIVSLANAKTTGDCVYTAKVEFVPVVDGKEQPSMQKAPGEVADVPLNGAVRKAEVKLVLRYTMINSKCEVRLKIDKAVLHD</sequence>
<comment type="caution">
    <text evidence="2">The sequence shown here is derived from an EMBL/GenBank/DDBJ whole genome shotgun (WGS) entry which is preliminary data.</text>
</comment>
<evidence type="ECO:0000313" key="3">
    <source>
        <dbReference type="Proteomes" id="UP001285352"/>
    </source>
</evidence>
<keyword evidence="1" id="KW-0812">Transmembrane</keyword>
<dbReference type="RefSeq" id="WP_319973907.1">
    <property type="nucleotide sequence ID" value="NZ_JAXAVU010000004.1"/>
</dbReference>
<keyword evidence="1" id="KW-1133">Transmembrane helix</keyword>
<keyword evidence="1" id="KW-0472">Membrane</keyword>
<evidence type="ECO:0000256" key="1">
    <source>
        <dbReference type="SAM" id="Phobius"/>
    </source>
</evidence>
<name>A0ABU4UQ15_9PSEU</name>
<dbReference type="Proteomes" id="UP001285352">
    <property type="component" value="Unassembled WGS sequence"/>
</dbReference>
<dbReference type="EMBL" id="JAXAVU010000004">
    <property type="protein sequence ID" value="MDX8141582.1"/>
    <property type="molecule type" value="Genomic_DNA"/>
</dbReference>
<reference evidence="2 3" key="1">
    <citation type="submission" date="2023-11" db="EMBL/GenBank/DDBJ databases">
        <title>Lentzea sokolovensis, sp. nov., Lentzea kristufkii, sp. nov., and Lentzea miocenensis, sp. nov., rare actinobacteria from Sokolov Coal Basin, Miocene lacustrine sediment, Czech Republic.</title>
        <authorList>
            <person name="Lara A."/>
            <person name="Kotroba L."/>
            <person name="Nouioui I."/>
            <person name="Neumann-Schaal M."/>
            <person name="Mast Y."/>
            <person name="Chronakova A."/>
        </authorList>
    </citation>
    <scope>NUCLEOTIDE SEQUENCE [LARGE SCALE GENOMIC DNA]</scope>
    <source>
        <strain evidence="2 3">BCCO 10_0061</strain>
    </source>
</reference>
<feature type="transmembrane region" description="Helical" evidence="1">
    <location>
        <begin position="58"/>
        <end position="77"/>
    </location>
</feature>
<proteinExistence type="predicted"/>
<accession>A0ABU4UQ15</accession>
<reference evidence="2 3" key="2">
    <citation type="submission" date="2023-11" db="EMBL/GenBank/DDBJ databases">
        <authorList>
            <person name="Lara A.C."/>
            <person name="Chronakova A."/>
        </authorList>
    </citation>
    <scope>NUCLEOTIDE SEQUENCE [LARGE SCALE GENOMIC DNA]</scope>
    <source>
        <strain evidence="2 3">BCCO 10_0061</strain>
    </source>
</reference>
<evidence type="ECO:0008006" key="4">
    <source>
        <dbReference type="Google" id="ProtNLM"/>
    </source>
</evidence>
<feature type="transmembrane region" description="Helical" evidence="1">
    <location>
        <begin position="27"/>
        <end position="46"/>
    </location>
</feature>
<organism evidence="2 3">
    <name type="scientific">Lentzea sokolovensis</name>
    <dbReference type="NCBI Taxonomy" id="3095429"/>
    <lineage>
        <taxon>Bacteria</taxon>
        <taxon>Bacillati</taxon>
        <taxon>Actinomycetota</taxon>
        <taxon>Actinomycetes</taxon>
        <taxon>Pseudonocardiales</taxon>
        <taxon>Pseudonocardiaceae</taxon>
        <taxon>Lentzea</taxon>
    </lineage>
</organism>
<keyword evidence="3" id="KW-1185">Reference proteome</keyword>
<protein>
    <recommendedName>
        <fullName evidence="4">DUF1616 domain-containing protein</fullName>
    </recommendedName>
</protein>
<gene>
    <name evidence="2" type="ORF">SK854_05620</name>
</gene>